<dbReference type="Proteomes" id="UP000885822">
    <property type="component" value="Unassembled WGS sequence"/>
</dbReference>
<reference evidence="1" key="1">
    <citation type="journal article" date="2020" name="mSystems">
        <title>Genome- and Community-Level Interaction Insights into Carbon Utilization and Element Cycling Functions of Hydrothermarchaeota in Hydrothermal Sediment.</title>
        <authorList>
            <person name="Zhou Z."/>
            <person name="Liu Y."/>
            <person name="Xu W."/>
            <person name="Pan J."/>
            <person name="Luo Z.H."/>
            <person name="Li M."/>
        </authorList>
    </citation>
    <scope>NUCLEOTIDE SEQUENCE [LARGE SCALE GENOMIC DNA]</scope>
    <source>
        <strain evidence="1">HyVt-26</strain>
    </source>
</reference>
<evidence type="ECO:0000313" key="1">
    <source>
        <dbReference type="EMBL" id="HDK37581.1"/>
    </source>
</evidence>
<comment type="caution">
    <text evidence="1">The sequence shown here is derived from an EMBL/GenBank/DDBJ whole genome shotgun (WGS) entry which is preliminary data.</text>
</comment>
<dbReference type="Pfam" id="PF00106">
    <property type="entry name" value="adh_short"/>
    <property type="match status" value="1"/>
</dbReference>
<organism evidence="1">
    <name type="scientific">Thiolapillus brandeum</name>
    <dbReference type="NCBI Taxonomy" id="1076588"/>
    <lineage>
        <taxon>Bacteria</taxon>
        <taxon>Pseudomonadati</taxon>
        <taxon>Pseudomonadota</taxon>
        <taxon>Gammaproteobacteria</taxon>
        <taxon>Chromatiales</taxon>
        <taxon>Sedimenticolaceae</taxon>
        <taxon>Thiolapillus</taxon>
    </lineage>
</organism>
<sequence>MDFNNTRILFIGAAGGIGSHMTQALLEAGARVCLVGLSEEELQRLTESLGS</sequence>
<feature type="non-terminal residue" evidence="1">
    <location>
        <position position="51"/>
    </location>
</feature>
<accession>A0A831K4A9</accession>
<dbReference type="InterPro" id="IPR002347">
    <property type="entry name" value="SDR_fam"/>
</dbReference>
<gene>
    <name evidence="1" type="ORF">ENG92_01000</name>
</gene>
<dbReference type="EMBL" id="DRCV01000047">
    <property type="protein sequence ID" value="HDK37581.1"/>
    <property type="molecule type" value="Genomic_DNA"/>
</dbReference>
<proteinExistence type="predicted"/>
<dbReference type="Gene3D" id="3.40.50.720">
    <property type="entry name" value="NAD(P)-binding Rossmann-like Domain"/>
    <property type="match status" value="1"/>
</dbReference>
<protein>
    <submittedName>
        <fullName evidence="1">SDR family NAD(P)-dependent oxidoreductase</fullName>
    </submittedName>
</protein>
<dbReference type="InterPro" id="IPR036291">
    <property type="entry name" value="NAD(P)-bd_dom_sf"/>
</dbReference>
<dbReference type="AlphaFoldDB" id="A0A831K4A9"/>
<name>A0A831K4A9_9GAMM</name>
<dbReference type="SUPFAM" id="SSF51735">
    <property type="entry name" value="NAD(P)-binding Rossmann-fold domains"/>
    <property type="match status" value="1"/>
</dbReference>